<feature type="transmembrane region" description="Helical" evidence="1">
    <location>
        <begin position="36"/>
        <end position="59"/>
    </location>
</feature>
<keyword evidence="1" id="KW-1133">Transmembrane helix</keyword>
<proteinExistence type="predicted"/>
<name>A0ABW5SYU5_9BACL</name>
<keyword evidence="3" id="KW-1185">Reference proteome</keyword>
<sequence length="89" mass="9760">MEFTWEYIFELIDPLLIGVLVACWVVGYVAKQLPSIPNWSIVFIVTAAAIVLTGFTIGWSVQSVIQGILVGAFAVYGNQIVQQTQKGVE</sequence>
<dbReference type="RefSeq" id="WP_379265325.1">
    <property type="nucleotide sequence ID" value="NZ_JBHUMJ010000016.1"/>
</dbReference>
<comment type="caution">
    <text evidence="2">The sequence shown here is derived from an EMBL/GenBank/DDBJ whole genome shotgun (WGS) entry which is preliminary data.</text>
</comment>
<feature type="transmembrane region" description="Helical" evidence="1">
    <location>
        <begin position="7"/>
        <end position="30"/>
    </location>
</feature>
<keyword evidence="1" id="KW-0812">Transmembrane</keyword>
<gene>
    <name evidence="2" type="ORF">ACFSVM_25505</name>
</gene>
<dbReference type="Pfam" id="PF16079">
    <property type="entry name" value="Phage_holin_5_2"/>
    <property type="match status" value="1"/>
</dbReference>
<dbReference type="InterPro" id="IPR032111">
    <property type="entry name" value="Clostridium_phage_holin"/>
</dbReference>
<evidence type="ECO:0000256" key="1">
    <source>
        <dbReference type="SAM" id="Phobius"/>
    </source>
</evidence>
<accession>A0ABW5SYU5</accession>
<organism evidence="2 3">
    <name type="scientific">Paenibacillus shunpengii</name>
    <dbReference type="NCBI Taxonomy" id="2054424"/>
    <lineage>
        <taxon>Bacteria</taxon>
        <taxon>Bacillati</taxon>
        <taxon>Bacillota</taxon>
        <taxon>Bacilli</taxon>
        <taxon>Bacillales</taxon>
        <taxon>Paenibacillaceae</taxon>
        <taxon>Paenibacillus</taxon>
    </lineage>
</organism>
<protein>
    <submittedName>
        <fullName evidence="2">Phage holin family protein</fullName>
    </submittedName>
</protein>
<dbReference type="EMBL" id="JBHUMJ010000016">
    <property type="protein sequence ID" value="MFD2703790.1"/>
    <property type="molecule type" value="Genomic_DNA"/>
</dbReference>
<feature type="non-terminal residue" evidence="2">
    <location>
        <position position="89"/>
    </location>
</feature>
<keyword evidence="1" id="KW-0472">Membrane</keyword>
<reference evidence="3" key="1">
    <citation type="journal article" date="2019" name="Int. J. Syst. Evol. Microbiol.">
        <title>The Global Catalogue of Microorganisms (GCM) 10K type strain sequencing project: providing services to taxonomists for standard genome sequencing and annotation.</title>
        <authorList>
            <consortium name="The Broad Institute Genomics Platform"/>
            <consortium name="The Broad Institute Genome Sequencing Center for Infectious Disease"/>
            <person name="Wu L."/>
            <person name="Ma J."/>
        </authorList>
    </citation>
    <scope>NUCLEOTIDE SEQUENCE [LARGE SCALE GENOMIC DNA]</scope>
    <source>
        <strain evidence="3">KCTC 33849</strain>
    </source>
</reference>
<evidence type="ECO:0000313" key="2">
    <source>
        <dbReference type="EMBL" id="MFD2703790.1"/>
    </source>
</evidence>
<dbReference type="Proteomes" id="UP001597540">
    <property type="component" value="Unassembled WGS sequence"/>
</dbReference>
<evidence type="ECO:0000313" key="3">
    <source>
        <dbReference type="Proteomes" id="UP001597540"/>
    </source>
</evidence>